<accession>A0ABV6B2B9</accession>
<organism evidence="1 2">
    <name type="scientific">Deinococcus oregonensis</name>
    <dbReference type="NCBI Taxonomy" id="1805970"/>
    <lineage>
        <taxon>Bacteria</taxon>
        <taxon>Thermotogati</taxon>
        <taxon>Deinococcota</taxon>
        <taxon>Deinococci</taxon>
        <taxon>Deinococcales</taxon>
        <taxon>Deinococcaceae</taxon>
        <taxon>Deinococcus</taxon>
    </lineage>
</organism>
<dbReference type="Proteomes" id="UP001589733">
    <property type="component" value="Unassembled WGS sequence"/>
</dbReference>
<evidence type="ECO:0000313" key="2">
    <source>
        <dbReference type="Proteomes" id="UP001589733"/>
    </source>
</evidence>
<name>A0ABV6B2B9_9DEIO</name>
<dbReference type="EMBL" id="JBHLYR010000058">
    <property type="protein sequence ID" value="MFB9993912.1"/>
    <property type="molecule type" value="Genomic_DNA"/>
</dbReference>
<evidence type="ECO:0000313" key="1">
    <source>
        <dbReference type="EMBL" id="MFB9993912.1"/>
    </source>
</evidence>
<sequence length="189" mass="20207">MASEVTAAPTLGLDALTVLDRLTQLHLVCVAVQAPHNQFKLLHTIRNAARAGLHALGETRQTVERLAKAAIRRCEIFGNAPQTPAVCAALDEDRDVLHVALRKVLTYPPEDQVATVLALRLATGLQPYWEVRGDAAQGRALLSQALGRPGGGVARLHATIARGALATIQSDWVAALLDLAPAHRLLPRP</sequence>
<protein>
    <submittedName>
        <fullName evidence="1">Uncharacterized protein</fullName>
    </submittedName>
</protein>
<gene>
    <name evidence="1" type="ORF">ACFFLM_18315</name>
</gene>
<proteinExistence type="predicted"/>
<comment type="caution">
    <text evidence="1">The sequence shown here is derived from an EMBL/GenBank/DDBJ whole genome shotgun (WGS) entry which is preliminary data.</text>
</comment>
<keyword evidence="2" id="KW-1185">Reference proteome</keyword>
<dbReference type="RefSeq" id="WP_380013676.1">
    <property type="nucleotide sequence ID" value="NZ_JBHLYR010000058.1"/>
</dbReference>
<reference evidence="1 2" key="1">
    <citation type="submission" date="2024-09" db="EMBL/GenBank/DDBJ databases">
        <authorList>
            <person name="Sun Q."/>
            <person name="Mori K."/>
        </authorList>
    </citation>
    <scope>NUCLEOTIDE SEQUENCE [LARGE SCALE GENOMIC DNA]</scope>
    <source>
        <strain evidence="1 2">JCM 13503</strain>
    </source>
</reference>